<organism evidence="9 10">
    <name type="scientific">Dryococelus australis</name>
    <dbReference type="NCBI Taxonomy" id="614101"/>
    <lineage>
        <taxon>Eukaryota</taxon>
        <taxon>Metazoa</taxon>
        <taxon>Ecdysozoa</taxon>
        <taxon>Arthropoda</taxon>
        <taxon>Hexapoda</taxon>
        <taxon>Insecta</taxon>
        <taxon>Pterygota</taxon>
        <taxon>Neoptera</taxon>
        <taxon>Polyneoptera</taxon>
        <taxon>Phasmatodea</taxon>
        <taxon>Verophasmatodea</taxon>
        <taxon>Anareolatae</taxon>
        <taxon>Phasmatidae</taxon>
        <taxon>Eurycanthinae</taxon>
        <taxon>Dryococelus</taxon>
    </lineage>
</organism>
<sequence>MYVAYFNRYLLVFIYLRGFEELTLHEEVRNQFQGTHNVSVFLEDPHFQNIFEDIFGDFGEINVIFMTRGLNSSSAETNVVKQVAKGSNSSISVWKMNAQVNFSKQCLNATSIKLLENTSKHEAYVFLVDDYADLMDSLYRKRCVNVLWKVEATYLIIFKQTSYLDNKKNWRPTMKKIMHILWNDYAVLKVFASRFNSYGRLESGVSTYNPFFRTKQGMMGKMCSWKASDLKPLNCGSFPNKLQDMYGYPMIVDLFSVKITAQHDGTGNSSNVTSHSFYGRDAMMLQSLEKVMNFTAVIRHLQGDEMLGFETNDTANGTLGDIVNSRADVAMNGRFVQVFENRALKFLSLGVDMQHVCVVVPKSSDIPPYLIFIKCLSFKVWSGFALSYTASFITLSLLRNVLGYRACTLKTLMDTLIIFMSIPLVCFTKFSHVSQRALLSSLALFSIVIMNTFQCSLIEVVTKHGVYPEIDTLQHLDESNLPIAANHETLSTFENTLNPLMDRLHTKVFLANESVVGRAVVDRNVAFLSTKKLASSYLEVYPALQTALHIVSESPRTYFISYVVPRTSPYASEFHRHILFIRESGIFNKWVNEGYNKHFLTYKQEFSGDVRRFKPLVWSDLKFAFAFWLFSVVLCSIVFLLEYSHTMRYGTTLLLFFV</sequence>
<evidence type="ECO:0000256" key="8">
    <source>
        <dbReference type="SAM" id="Phobius"/>
    </source>
</evidence>
<name>A0ABQ9GJ34_9NEOP</name>
<evidence type="ECO:0000256" key="4">
    <source>
        <dbReference type="ARBA" id="ARBA00022989"/>
    </source>
</evidence>
<keyword evidence="4 8" id="KW-1133">Transmembrane helix</keyword>
<evidence type="ECO:0000313" key="9">
    <source>
        <dbReference type="EMBL" id="KAJ8872014.1"/>
    </source>
</evidence>
<feature type="transmembrane region" description="Helical" evidence="8">
    <location>
        <begin position="380"/>
        <end position="399"/>
    </location>
</feature>
<protein>
    <recommendedName>
        <fullName evidence="11">Ionotropic receptor</fullName>
    </recommendedName>
</protein>
<dbReference type="Proteomes" id="UP001159363">
    <property type="component" value="Chromosome 11"/>
</dbReference>
<evidence type="ECO:0000256" key="5">
    <source>
        <dbReference type="ARBA" id="ARBA00023136"/>
    </source>
</evidence>
<keyword evidence="7" id="KW-0325">Glycoprotein</keyword>
<evidence type="ECO:0000256" key="1">
    <source>
        <dbReference type="ARBA" id="ARBA00004651"/>
    </source>
</evidence>
<comment type="subcellular location">
    <subcellularLocation>
        <location evidence="1">Cell membrane</location>
        <topology evidence="1">Multi-pass membrane protein</topology>
    </subcellularLocation>
</comment>
<comment type="caution">
    <text evidence="9">The sequence shown here is derived from an EMBL/GenBank/DDBJ whole genome shotgun (WGS) entry which is preliminary data.</text>
</comment>
<dbReference type="Gene3D" id="3.40.190.10">
    <property type="entry name" value="Periplasmic binding protein-like II"/>
    <property type="match status" value="1"/>
</dbReference>
<dbReference type="SUPFAM" id="SSF53850">
    <property type="entry name" value="Periplasmic binding protein-like II"/>
    <property type="match status" value="1"/>
</dbReference>
<dbReference type="EMBL" id="JARBHB010000012">
    <property type="protein sequence ID" value="KAJ8872014.1"/>
    <property type="molecule type" value="Genomic_DNA"/>
</dbReference>
<evidence type="ECO:0008006" key="11">
    <source>
        <dbReference type="Google" id="ProtNLM"/>
    </source>
</evidence>
<keyword evidence="3 8" id="KW-0812">Transmembrane</keyword>
<reference evidence="9 10" key="1">
    <citation type="submission" date="2023-02" db="EMBL/GenBank/DDBJ databases">
        <title>LHISI_Scaffold_Assembly.</title>
        <authorList>
            <person name="Stuart O.P."/>
            <person name="Cleave R."/>
            <person name="Magrath M.J.L."/>
            <person name="Mikheyev A.S."/>
        </authorList>
    </citation>
    <scope>NUCLEOTIDE SEQUENCE [LARGE SCALE GENOMIC DNA]</scope>
    <source>
        <strain evidence="9">Daus_M_001</strain>
        <tissue evidence="9">Leg muscle</tissue>
    </source>
</reference>
<evidence type="ECO:0000256" key="3">
    <source>
        <dbReference type="ARBA" id="ARBA00022692"/>
    </source>
</evidence>
<evidence type="ECO:0000256" key="2">
    <source>
        <dbReference type="ARBA" id="ARBA00022475"/>
    </source>
</evidence>
<dbReference type="PANTHER" id="PTHR42643">
    <property type="entry name" value="IONOTROPIC RECEPTOR 20A-RELATED"/>
    <property type="match status" value="1"/>
</dbReference>
<evidence type="ECO:0000256" key="7">
    <source>
        <dbReference type="ARBA" id="ARBA00023180"/>
    </source>
</evidence>
<gene>
    <name evidence="9" type="ORF">PR048_028354</name>
</gene>
<evidence type="ECO:0000256" key="6">
    <source>
        <dbReference type="ARBA" id="ARBA00023170"/>
    </source>
</evidence>
<keyword evidence="5 8" id="KW-0472">Membrane</keyword>
<dbReference type="InterPro" id="IPR052192">
    <property type="entry name" value="Insect_Ionotropic_Sensory_Rcpt"/>
</dbReference>
<keyword evidence="2" id="KW-1003">Cell membrane</keyword>
<keyword evidence="10" id="KW-1185">Reference proteome</keyword>
<dbReference type="PANTHER" id="PTHR42643:SF38">
    <property type="entry name" value="IONOTROPIC RECEPTOR 100A"/>
    <property type="match status" value="1"/>
</dbReference>
<keyword evidence="6" id="KW-0675">Receptor</keyword>
<evidence type="ECO:0000313" key="10">
    <source>
        <dbReference type="Proteomes" id="UP001159363"/>
    </source>
</evidence>
<proteinExistence type="predicted"/>
<feature type="transmembrane region" description="Helical" evidence="8">
    <location>
        <begin position="621"/>
        <end position="641"/>
    </location>
</feature>
<accession>A0ABQ9GJ34</accession>